<protein>
    <submittedName>
        <fullName evidence="1">Uncharacterized protein</fullName>
    </submittedName>
</protein>
<reference evidence="1" key="1">
    <citation type="journal article" date="2023" name="Front. Mar. Sci.">
        <title>A new Merluccius polli reference genome to investigate the effects of global change in West African waters.</title>
        <authorList>
            <person name="Mateo J.L."/>
            <person name="Blanco-Fernandez C."/>
            <person name="Garcia-Vazquez E."/>
            <person name="Machado-Schiaffino G."/>
        </authorList>
    </citation>
    <scope>NUCLEOTIDE SEQUENCE</scope>
    <source>
        <strain evidence="1">C29</strain>
        <tissue evidence="1">Fin</tissue>
    </source>
</reference>
<evidence type="ECO:0000313" key="2">
    <source>
        <dbReference type="Proteomes" id="UP001174136"/>
    </source>
</evidence>
<organism evidence="1 2">
    <name type="scientific">Merluccius polli</name>
    <name type="common">Benguela hake</name>
    <name type="synonym">Merluccius cadenati</name>
    <dbReference type="NCBI Taxonomy" id="89951"/>
    <lineage>
        <taxon>Eukaryota</taxon>
        <taxon>Metazoa</taxon>
        <taxon>Chordata</taxon>
        <taxon>Craniata</taxon>
        <taxon>Vertebrata</taxon>
        <taxon>Euteleostomi</taxon>
        <taxon>Actinopterygii</taxon>
        <taxon>Neopterygii</taxon>
        <taxon>Teleostei</taxon>
        <taxon>Neoteleostei</taxon>
        <taxon>Acanthomorphata</taxon>
        <taxon>Zeiogadaria</taxon>
        <taxon>Gadariae</taxon>
        <taxon>Gadiformes</taxon>
        <taxon>Gadoidei</taxon>
        <taxon>Merlucciidae</taxon>
        <taxon>Merluccius</taxon>
    </lineage>
</organism>
<dbReference type="Gene3D" id="3.30.420.10">
    <property type="entry name" value="Ribonuclease H-like superfamily/Ribonuclease H"/>
    <property type="match status" value="1"/>
</dbReference>
<comment type="caution">
    <text evidence="1">The sequence shown here is derived from an EMBL/GenBank/DDBJ whole genome shotgun (WGS) entry which is preliminary data.</text>
</comment>
<name>A0AA47M8T0_MERPO</name>
<evidence type="ECO:0000313" key="1">
    <source>
        <dbReference type="EMBL" id="KAK0135809.1"/>
    </source>
</evidence>
<sequence>MLATQLAILTSRRQRDWDLHLPLVLWVYRTAVQESTKCTPAVLMFGHKLQYPSRFGVWAAPRAGDTATPSTISSTGYCPSLLIPLMFLIKLQTSRQLVEDTEAK</sequence>
<keyword evidence="2" id="KW-1185">Reference proteome</keyword>
<dbReference type="GO" id="GO:0003676">
    <property type="term" value="F:nucleic acid binding"/>
    <property type="evidence" value="ECO:0007669"/>
    <property type="project" value="InterPro"/>
</dbReference>
<dbReference type="InterPro" id="IPR036397">
    <property type="entry name" value="RNaseH_sf"/>
</dbReference>
<proteinExistence type="predicted"/>
<dbReference type="Proteomes" id="UP001174136">
    <property type="component" value="Unassembled WGS sequence"/>
</dbReference>
<gene>
    <name evidence="1" type="ORF">N1851_028306</name>
</gene>
<dbReference type="AlphaFoldDB" id="A0AA47M8T0"/>
<dbReference type="EMBL" id="JAOPHQ010005406">
    <property type="protein sequence ID" value="KAK0135809.1"/>
    <property type="molecule type" value="Genomic_DNA"/>
</dbReference>
<accession>A0AA47M8T0</accession>